<accession>A0A222FEU6</accession>
<evidence type="ECO:0000313" key="4">
    <source>
        <dbReference type="Proteomes" id="UP000202440"/>
    </source>
</evidence>
<dbReference type="KEGG" id="bsan:CHH28_02435"/>
<name>A0A222FEU6_9GAMM</name>
<evidence type="ECO:0000256" key="1">
    <source>
        <dbReference type="SAM" id="Phobius"/>
    </source>
</evidence>
<dbReference type="AlphaFoldDB" id="A0A222FEU6"/>
<dbReference type="EMBL" id="CP022530">
    <property type="protein sequence ID" value="ASP37597.1"/>
    <property type="molecule type" value="Genomic_DNA"/>
</dbReference>
<dbReference type="Gene3D" id="3.40.50.880">
    <property type="match status" value="1"/>
</dbReference>
<dbReference type="SUPFAM" id="SSF52317">
    <property type="entry name" value="Class I glutamine amidotransferase-like"/>
    <property type="match status" value="1"/>
</dbReference>
<keyword evidence="1" id="KW-0812">Transmembrane</keyword>
<dbReference type="InterPro" id="IPR050325">
    <property type="entry name" value="Prot/Nucl_acid_deglycase"/>
</dbReference>
<keyword evidence="4" id="KW-1185">Reference proteome</keyword>
<dbReference type="InterPro" id="IPR029062">
    <property type="entry name" value="Class_I_gatase-like"/>
</dbReference>
<proteinExistence type="predicted"/>
<feature type="transmembrane region" description="Helical" evidence="1">
    <location>
        <begin position="97"/>
        <end position="116"/>
    </location>
</feature>
<keyword evidence="1" id="KW-1133">Transmembrane helix</keyword>
<sequence length="198" mass="21429">MKQRSKKTLVVLYPGCIEFEIKLVLELVSRISDVCVAAPSTAALAGSSGLTYVPDVSYQDALSEQFDCVLIPGGNVSEVIELPELHQLLRQADNNGAVMAAICSGPILLAISGVLVNKRHVNLSRYPKEMESIWDGSRFEKSPVVIDGSIITALPEAHIDFGVAVASAMGVFADEQEALQVGNYYKGLHKRDWSLLGR</sequence>
<feature type="domain" description="DJ-1/PfpI" evidence="2">
    <location>
        <begin position="6"/>
        <end position="166"/>
    </location>
</feature>
<dbReference type="GO" id="GO:0005737">
    <property type="term" value="C:cytoplasm"/>
    <property type="evidence" value="ECO:0007669"/>
    <property type="project" value="TreeGrafter"/>
</dbReference>
<dbReference type="PANTHER" id="PTHR48094">
    <property type="entry name" value="PROTEIN/NUCLEIC ACID DEGLYCASE DJ-1-RELATED"/>
    <property type="match status" value="1"/>
</dbReference>
<keyword evidence="1" id="KW-0472">Membrane</keyword>
<reference evidence="3 4" key="1">
    <citation type="submission" date="2017-07" db="EMBL/GenBank/DDBJ databases">
        <title>Annotated genome sequence of Bacterioplanes sanyensis isolated from Red Sea.</title>
        <authorList>
            <person name="Rehman Z.U."/>
        </authorList>
    </citation>
    <scope>NUCLEOTIDE SEQUENCE [LARGE SCALE GENOMIC DNA]</scope>
    <source>
        <strain evidence="3 4">NV9</strain>
    </source>
</reference>
<dbReference type="Pfam" id="PF01965">
    <property type="entry name" value="DJ-1_PfpI"/>
    <property type="match status" value="1"/>
</dbReference>
<dbReference type="RefSeq" id="WP_094058813.1">
    <property type="nucleotide sequence ID" value="NZ_CP022530.1"/>
</dbReference>
<dbReference type="Proteomes" id="UP000202440">
    <property type="component" value="Chromosome"/>
</dbReference>
<dbReference type="OrthoDB" id="9792284at2"/>
<evidence type="ECO:0000313" key="3">
    <source>
        <dbReference type="EMBL" id="ASP37597.1"/>
    </source>
</evidence>
<organism evidence="3 4">
    <name type="scientific">Bacterioplanes sanyensis</name>
    <dbReference type="NCBI Taxonomy" id="1249553"/>
    <lineage>
        <taxon>Bacteria</taxon>
        <taxon>Pseudomonadati</taxon>
        <taxon>Pseudomonadota</taxon>
        <taxon>Gammaproteobacteria</taxon>
        <taxon>Oceanospirillales</taxon>
        <taxon>Oceanospirillaceae</taxon>
        <taxon>Bacterioplanes</taxon>
    </lineage>
</organism>
<dbReference type="PANTHER" id="PTHR48094:SF12">
    <property type="entry name" value="PARKINSON DISEASE PROTEIN 7 HOMOLOG"/>
    <property type="match status" value="1"/>
</dbReference>
<evidence type="ECO:0000259" key="2">
    <source>
        <dbReference type="Pfam" id="PF01965"/>
    </source>
</evidence>
<gene>
    <name evidence="3" type="ORF">CHH28_02435</name>
</gene>
<dbReference type="InterPro" id="IPR002818">
    <property type="entry name" value="DJ-1/PfpI"/>
</dbReference>
<protein>
    <recommendedName>
        <fullName evidence="2">DJ-1/PfpI domain-containing protein</fullName>
    </recommendedName>
</protein>